<protein>
    <submittedName>
        <fullName evidence="6">Gamma-mobile-trio recombinase GmtY</fullName>
    </submittedName>
</protein>
<dbReference type="PANTHER" id="PTHR30349:SF41">
    <property type="entry name" value="INTEGRASE_RECOMBINASE PROTEIN MJ0367-RELATED"/>
    <property type="match status" value="1"/>
</dbReference>
<accession>A0ABW1W5G8</accession>
<evidence type="ECO:0000256" key="2">
    <source>
        <dbReference type="ARBA" id="ARBA00022908"/>
    </source>
</evidence>
<sequence length="493" mass="56446">MKTVRVRAKVIQDDSGVYSEIPVLISESNEILKPLMDYALKLKRDGKSHSTINNYIKATQLLIEYMTANTSGFESPGNLFEIFSSRLYTGTINEEGLDPSGLYWLPCSKQVARLHINALSRLTDWMVEEYNLNSINPMVEADSVTQRLNYAAWFRKNQYDFLGHIKDKQINSTSRNARRVQGKRSLGKQKQEAIEFPEHYFESFYIDGLGGAKDLRVAIRDQLILLLLHGGGLRESEALHLWIEDVLIDPFDSDNVKVRIYHPEDGKAPNGWRGRSGKTTRAAYLKEKYALSPRNELIGKKRVGWKARVTDSKDEYIEVHWFPTIFGKVFAKLWQDYIRLLISVDRHHPYAFVSFHHSHLGNPYTLNAFHDSYHRGLKRIGLNPSKPDGLSPHSHRHSYGRRLRRAGVQEIVIKKCLHHASIESQAVYTTPTSIEITADLNDATERLMLSKEDSKQNNNLSWNALMRHGFDDIDPSGLFTGKNPRLGINNESN</sequence>
<name>A0ABW1W5G8_9GAMM</name>
<comment type="caution">
    <text evidence="6">The sequence shown here is derived from an EMBL/GenBank/DDBJ whole genome shotgun (WGS) entry which is preliminary data.</text>
</comment>
<evidence type="ECO:0000259" key="5">
    <source>
        <dbReference type="PROSITE" id="PS51898"/>
    </source>
</evidence>
<dbReference type="EMBL" id="JBHSTZ010000001">
    <property type="protein sequence ID" value="MFC6379893.1"/>
    <property type="molecule type" value="Genomic_DNA"/>
</dbReference>
<dbReference type="SUPFAM" id="SSF56349">
    <property type="entry name" value="DNA breaking-rejoining enzymes"/>
    <property type="match status" value="1"/>
</dbReference>
<proteinExistence type="inferred from homology"/>
<keyword evidence="7" id="KW-1185">Reference proteome</keyword>
<dbReference type="Gene3D" id="1.10.443.10">
    <property type="entry name" value="Intergrase catalytic core"/>
    <property type="match status" value="1"/>
</dbReference>
<organism evidence="6 7">
    <name type="scientific">Psychrobacter glacincola</name>
    <dbReference type="NCBI Taxonomy" id="56810"/>
    <lineage>
        <taxon>Bacteria</taxon>
        <taxon>Pseudomonadati</taxon>
        <taxon>Pseudomonadota</taxon>
        <taxon>Gammaproteobacteria</taxon>
        <taxon>Moraxellales</taxon>
        <taxon>Moraxellaceae</taxon>
        <taxon>Psychrobacter</taxon>
    </lineage>
</organism>
<keyword evidence="4" id="KW-0233">DNA recombination</keyword>
<evidence type="ECO:0000256" key="4">
    <source>
        <dbReference type="ARBA" id="ARBA00023172"/>
    </source>
</evidence>
<dbReference type="Pfam" id="PF00589">
    <property type="entry name" value="Phage_integrase"/>
    <property type="match status" value="1"/>
</dbReference>
<dbReference type="InterPro" id="IPR011010">
    <property type="entry name" value="DNA_brk_join_enz"/>
</dbReference>
<dbReference type="InterPro" id="IPR013762">
    <property type="entry name" value="Integrase-like_cat_sf"/>
</dbReference>
<evidence type="ECO:0000313" key="7">
    <source>
        <dbReference type="Proteomes" id="UP001596264"/>
    </source>
</evidence>
<feature type="domain" description="Tyr recombinase" evidence="5">
    <location>
        <begin position="195"/>
        <end position="441"/>
    </location>
</feature>
<dbReference type="PANTHER" id="PTHR30349">
    <property type="entry name" value="PHAGE INTEGRASE-RELATED"/>
    <property type="match status" value="1"/>
</dbReference>
<dbReference type="CDD" id="cd00397">
    <property type="entry name" value="DNA_BRE_C"/>
    <property type="match status" value="1"/>
</dbReference>
<reference evidence="7" key="1">
    <citation type="journal article" date="2019" name="Int. J. Syst. Evol. Microbiol.">
        <title>The Global Catalogue of Microorganisms (GCM) 10K type strain sequencing project: providing services to taxonomists for standard genome sequencing and annotation.</title>
        <authorList>
            <consortium name="The Broad Institute Genomics Platform"/>
            <consortium name="The Broad Institute Genome Sequencing Center for Infectious Disease"/>
            <person name="Wu L."/>
            <person name="Ma J."/>
        </authorList>
    </citation>
    <scope>NUCLEOTIDE SEQUENCE [LARGE SCALE GENOMIC DNA]</scope>
    <source>
        <strain evidence="7">CCM 2050</strain>
    </source>
</reference>
<gene>
    <name evidence="6" type="primary">gmtY</name>
    <name evidence="6" type="ORF">ACFP58_00150</name>
</gene>
<keyword evidence="3" id="KW-0238">DNA-binding</keyword>
<dbReference type="NCBIfam" id="NF040693">
    <property type="entry name" value="recomb_GmtY"/>
    <property type="match status" value="1"/>
</dbReference>
<dbReference type="RefSeq" id="WP_201564445.1">
    <property type="nucleotide sequence ID" value="NZ_CAJGZK010000025.1"/>
</dbReference>
<evidence type="ECO:0000256" key="3">
    <source>
        <dbReference type="ARBA" id="ARBA00023125"/>
    </source>
</evidence>
<evidence type="ECO:0000313" key="6">
    <source>
        <dbReference type="EMBL" id="MFC6379893.1"/>
    </source>
</evidence>
<evidence type="ECO:0000256" key="1">
    <source>
        <dbReference type="ARBA" id="ARBA00008857"/>
    </source>
</evidence>
<keyword evidence="2" id="KW-0229">DNA integration</keyword>
<dbReference type="InterPro" id="IPR002104">
    <property type="entry name" value="Integrase_catalytic"/>
</dbReference>
<dbReference type="InterPro" id="IPR050090">
    <property type="entry name" value="Tyrosine_recombinase_XerCD"/>
</dbReference>
<dbReference type="PROSITE" id="PS51898">
    <property type="entry name" value="TYR_RECOMBINASE"/>
    <property type="match status" value="1"/>
</dbReference>
<comment type="similarity">
    <text evidence="1">Belongs to the 'phage' integrase family.</text>
</comment>
<dbReference type="Proteomes" id="UP001596264">
    <property type="component" value="Unassembled WGS sequence"/>
</dbReference>